<dbReference type="KEGG" id="cten:18245702"/>
<dbReference type="HOGENOM" id="CLU_688868_0_0_1"/>
<dbReference type="STRING" id="590646.G3B2H0"/>
<reference evidence="1 2" key="1">
    <citation type="journal article" date="2011" name="Proc. Natl. Acad. Sci. U.S.A.">
        <title>Comparative genomics of xylose-fermenting fungi for enhanced biofuel production.</title>
        <authorList>
            <person name="Wohlbach D.J."/>
            <person name="Kuo A."/>
            <person name="Sato T.K."/>
            <person name="Potts K.M."/>
            <person name="Salamov A.A."/>
            <person name="LaButti K.M."/>
            <person name="Sun H."/>
            <person name="Clum A."/>
            <person name="Pangilinan J.L."/>
            <person name="Lindquist E.A."/>
            <person name="Lucas S."/>
            <person name="Lapidus A."/>
            <person name="Jin M."/>
            <person name="Gunawan C."/>
            <person name="Balan V."/>
            <person name="Dale B.E."/>
            <person name="Jeffries T.W."/>
            <person name="Zinkel R."/>
            <person name="Barry K.W."/>
            <person name="Grigoriev I.V."/>
            <person name="Gasch A.P."/>
        </authorList>
    </citation>
    <scope>NUCLEOTIDE SEQUENCE [LARGE SCALE GENOMIC DNA]</scope>
    <source>
        <strain evidence="2">ATCC 10573 / BCRC 21748 / CBS 615 / JCM 9827 / NBRC 10315 / NRRL Y-1498 / VKM Y-70</strain>
    </source>
</reference>
<accession>G3B2H0</accession>
<name>G3B2H0_CANTC</name>
<proteinExistence type="predicted"/>
<evidence type="ECO:0000313" key="1">
    <source>
        <dbReference type="EMBL" id="EGV64672.1"/>
    </source>
</evidence>
<dbReference type="OrthoDB" id="3980854at2759"/>
<dbReference type="Proteomes" id="UP000000707">
    <property type="component" value="Unassembled WGS sequence"/>
</dbReference>
<dbReference type="GeneID" id="18245702"/>
<gene>
    <name evidence="1" type="ORF">CANTEDRAFT_104266</name>
</gene>
<keyword evidence="2" id="KW-1185">Reference proteome</keyword>
<dbReference type="eggNOG" id="ENOG502SSVG">
    <property type="taxonomic scope" value="Eukaryota"/>
</dbReference>
<dbReference type="EMBL" id="GL996515">
    <property type="protein sequence ID" value="EGV64672.1"/>
    <property type="molecule type" value="Genomic_DNA"/>
</dbReference>
<protein>
    <submittedName>
        <fullName evidence="1">Uncharacterized protein</fullName>
    </submittedName>
</protein>
<organism evidence="2">
    <name type="scientific">Candida tenuis (strain ATCC 10573 / BCRC 21748 / CBS 615 / JCM 9827 / NBRC 10315 / NRRL Y-1498 / VKM Y-70)</name>
    <name type="common">Yeast</name>
    <name type="synonym">Yamadazyma tenuis</name>
    <dbReference type="NCBI Taxonomy" id="590646"/>
    <lineage>
        <taxon>Eukaryota</taxon>
        <taxon>Fungi</taxon>
        <taxon>Dikarya</taxon>
        <taxon>Ascomycota</taxon>
        <taxon>Saccharomycotina</taxon>
        <taxon>Pichiomycetes</taxon>
        <taxon>Debaryomycetaceae</taxon>
        <taxon>Yamadazyma</taxon>
    </lineage>
</organism>
<sequence>MAQRSKDGSRFHSLKRSSVVPKAILNKRLLAKELVQISVRRKSTSKDSTTHGSKLHMKSLEAGLRIKLTLAPNLLVLYNWLTPHANRKQTLSVYHSNEPGETQASIINNTEHLADVRLQAKPVQLIDNNLVDLSVFSNKVLKTFTQASSKDRPRSSKGHPLATFNSLDTAVHTLFGVNEYTLVRVTRSTVKDSDGSVLLKIETAKPGELNLIDDEEFSDELTHSIGTVDDVPSNIFIKKVVARPRYKSDMKIYLVPGCADSCLYVDQRMFERDMINGVVDIKLPFYKNVYCAFEYSETLEIVQNLVRQLKEQSMVVQEPLVAAKFGSFSIKSSRSKILLPPLHSSRTKAADGMSSSLSLPELHERNPLDVLVEATESFAEEDLLRASANVSPNRVHGSPR</sequence>
<dbReference type="AlphaFoldDB" id="G3B2H0"/>
<evidence type="ECO:0000313" key="2">
    <source>
        <dbReference type="Proteomes" id="UP000000707"/>
    </source>
</evidence>